<dbReference type="Proteomes" id="UP001527866">
    <property type="component" value="Unassembled WGS sequence"/>
</dbReference>
<evidence type="ECO:0000313" key="2">
    <source>
        <dbReference type="EMBL" id="MDA2812385.1"/>
    </source>
</evidence>
<organism evidence="2 3">
    <name type="scientific">Nocardiopsis endophytica</name>
    <dbReference type="NCBI Taxonomy" id="3018445"/>
    <lineage>
        <taxon>Bacteria</taxon>
        <taxon>Bacillati</taxon>
        <taxon>Actinomycetota</taxon>
        <taxon>Actinomycetes</taxon>
        <taxon>Streptosporangiales</taxon>
        <taxon>Nocardiopsidaceae</taxon>
        <taxon>Nocardiopsis</taxon>
    </lineage>
</organism>
<reference evidence="2 3" key="1">
    <citation type="submission" date="2023-01" db="EMBL/GenBank/DDBJ databases">
        <title>Draft genome sequence of Nocardiopsis sp. RSe5-2 isolated from halophytes.</title>
        <authorList>
            <person name="Duangmal K."/>
            <person name="Chantavorakit T."/>
        </authorList>
    </citation>
    <scope>NUCLEOTIDE SEQUENCE [LARGE SCALE GENOMIC DNA]</scope>
    <source>
        <strain evidence="2 3">RSe5-2</strain>
    </source>
</reference>
<evidence type="ECO:0000313" key="3">
    <source>
        <dbReference type="Proteomes" id="UP001527866"/>
    </source>
</evidence>
<name>A0ABT4U624_9ACTN</name>
<gene>
    <name evidence="2" type="ORF">O4J56_17215</name>
</gene>
<comment type="caution">
    <text evidence="2">The sequence shown here is derived from an EMBL/GenBank/DDBJ whole genome shotgun (WGS) entry which is preliminary data.</text>
</comment>
<dbReference type="NCBIfam" id="TIGR00778">
    <property type="entry name" value="ahpD_dom"/>
    <property type="match status" value="1"/>
</dbReference>
<dbReference type="InterPro" id="IPR029032">
    <property type="entry name" value="AhpD-like"/>
</dbReference>
<dbReference type="Gene3D" id="1.20.1290.10">
    <property type="entry name" value="AhpD-like"/>
    <property type="match status" value="1"/>
</dbReference>
<proteinExistence type="predicted"/>
<dbReference type="SUPFAM" id="SSF69118">
    <property type="entry name" value="AhpD-like"/>
    <property type="match status" value="1"/>
</dbReference>
<feature type="domain" description="Carboxymuconolactone decarboxylase-like" evidence="1">
    <location>
        <begin position="15"/>
        <end position="94"/>
    </location>
</feature>
<keyword evidence="3" id="KW-1185">Reference proteome</keyword>
<accession>A0ABT4U624</accession>
<dbReference type="Pfam" id="PF02627">
    <property type="entry name" value="CMD"/>
    <property type="match status" value="1"/>
</dbReference>
<dbReference type="PANTHER" id="PTHR34846">
    <property type="entry name" value="4-CARBOXYMUCONOLACTONE DECARBOXYLASE FAMILY PROTEIN (AFU_ORTHOLOGUE AFUA_6G11590)"/>
    <property type="match status" value="1"/>
</dbReference>
<dbReference type="PANTHER" id="PTHR34846:SF7">
    <property type="entry name" value="BLL7811 PROTEIN"/>
    <property type="match status" value="1"/>
</dbReference>
<evidence type="ECO:0000259" key="1">
    <source>
        <dbReference type="Pfam" id="PF02627"/>
    </source>
</evidence>
<dbReference type="EMBL" id="JAQFWQ010000049">
    <property type="protein sequence ID" value="MDA2812385.1"/>
    <property type="molecule type" value="Genomic_DNA"/>
</dbReference>
<sequence length="154" mass="16947">MEMRFDDPMKAMPGMYEAIQPILKVIHQGGVPRKTLELVHLRASQINGCSFCVNMGVEQLKQQGETDERLATVAAWAEAPFFTEAERAALELTEVATRLADHSGQAVPDPIWNAAAKHYDERQLGSIVLMVGLTNFFNRINATVQIPAGTPMPA</sequence>
<protein>
    <submittedName>
        <fullName evidence="2">Carboxymuconolactone decarboxylase family protein</fullName>
    </submittedName>
</protein>
<dbReference type="InterPro" id="IPR004675">
    <property type="entry name" value="AhpD_core"/>
</dbReference>
<dbReference type="RefSeq" id="WP_270686942.1">
    <property type="nucleotide sequence ID" value="NZ_JAQFWQ010000049.1"/>
</dbReference>
<dbReference type="InterPro" id="IPR003779">
    <property type="entry name" value="CMD-like"/>
</dbReference>